<evidence type="ECO:0000313" key="1">
    <source>
        <dbReference type="EMBL" id="GME95755.1"/>
    </source>
</evidence>
<gene>
    <name evidence="1" type="ORF">Amon02_000980900</name>
</gene>
<keyword evidence="2" id="KW-1185">Reference proteome</keyword>
<dbReference type="Proteomes" id="UP001165064">
    <property type="component" value="Unassembled WGS sequence"/>
</dbReference>
<evidence type="ECO:0000313" key="2">
    <source>
        <dbReference type="Proteomes" id="UP001165064"/>
    </source>
</evidence>
<dbReference type="EMBL" id="BSXS01009529">
    <property type="protein sequence ID" value="GME95755.1"/>
    <property type="molecule type" value="Genomic_DNA"/>
</dbReference>
<accession>A0ACB5TUY9</accession>
<reference evidence="1" key="1">
    <citation type="submission" date="2023-04" db="EMBL/GenBank/DDBJ databases">
        <title>Ambrosiozyma monospora NBRC 10751.</title>
        <authorList>
            <person name="Ichikawa N."/>
            <person name="Sato H."/>
            <person name="Tonouchi N."/>
        </authorList>
    </citation>
    <scope>NUCLEOTIDE SEQUENCE</scope>
    <source>
        <strain evidence="1">NBRC 10751</strain>
    </source>
</reference>
<sequence>MERLIQTRPGANCIENKLINSRALDGHLMRIRYVKGNGTHPVNSVYKKDLSSFDGIMNLHVKRVVWYLERYNVQVDDDLDDDTKREKLFLALGGNRQLVLNRQAEY</sequence>
<name>A0ACB5TUY9_AMBMO</name>
<comment type="caution">
    <text evidence="1">The sequence shown here is derived from an EMBL/GenBank/DDBJ whole genome shotgun (WGS) entry which is preliminary data.</text>
</comment>
<protein>
    <submittedName>
        <fullName evidence="1">Unnamed protein product</fullName>
    </submittedName>
</protein>
<proteinExistence type="predicted"/>
<organism evidence="1 2">
    <name type="scientific">Ambrosiozyma monospora</name>
    <name type="common">Yeast</name>
    <name type="synonym">Endomycopsis monosporus</name>
    <dbReference type="NCBI Taxonomy" id="43982"/>
    <lineage>
        <taxon>Eukaryota</taxon>
        <taxon>Fungi</taxon>
        <taxon>Dikarya</taxon>
        <taxon>Ascomycota</taxon>
        <taxon>Saccharomycotina</taxon>
        <taxon>Pichiomycetes</taxon>
        <taxon>Pichiales</taxon>
        <taxon>Pichiaceae</taxon>
        <taxon>Ambrosiozyma</taxon>
    </lineage>
</organism>